<dbReference type="RefSeq" id="WP_006065680.1">
    <property type="nucleotide sequence ID" value="NZ_CP031305.1"/>
</dbReference>
<dbReference type="AlphaFoldDB" id="A0A4D6HPV5"/>
<dbReference type="GeneID" id="39852371"/>
<dbReference type="EMBL" id="CP031305">
    <property type="protein sequence ID" value="QCC55475.1"/>
    <property type="molecule type" value="Genomic_DNA"/>
</dbReference>
<evidence type="ECO:0000313" key="2">
    <source>
        <dbReference type="Proteomes" id="UP000296822"/>
    </source>
</evidence>
<accession>A0A4D6HPV5</accession>
<evidence type="ECO:0000313" key="1">
    <source>
        <dbReference type="EMBL" id="QCC55475.1"/>
    </source>
</evidence>
<dbReference type="KEGG" id="nbg:DV706_13955"/>
<reference evidence="1 2" key="1">
    <citation type="journal article" date="2019" name="Nat. Commun.">
        <title>A new type of DNA phosphorothioation-based antiviral system in archaea.</title>
        <authorList>
            <person name="Xiong L."/>
            <person name="Liu S."/>
            <person name="Chen S."/>
            <person name="Xiao Y."/>
            <person name="Zhu B."/>
            <person name="Gao Y."/>
            <person name="Zhang Y."/>
            <person name="Chen B."/>
            <person name="Luo J."/>
            <person name="Deng Z."/>
            <person name="Chen X."/>
            <person name="Wang L."/>
            <person name="Chen S."/>
        </authorList>
    </citation>
    <scope>NUCLEOTIDE SEQUENCE [LARGE SCALE GENOMIC DNA]</scope>
    <source>
        <strain evidence="1 2">JCM 10635</strain>
    </source>
</reference>
<dbReference type="Proteomes" id="UP000296822">
    <property type="component" value="Chromosome"/>
</dbReference>
<sequence length="65" mass="7223">MKTDNVAVREADGVFYAYYIGEDAPLLDTVSATREGAISALYKEWKQFRRVVDGSVEAHEVSHGC</sequence>
<gene>
    <name evidence="1" type="ORF">DV706_13955</name>
</gene>
<name>A0A4D6HPV5_9EURY</name>
<organism evidence="1 2">
    <name type="scientific">Natronorubrum bangense</name>
    <dbReference type="NCBI Taxonomy" id="61858"/>
    <lineage>
        <taxon>Archaea</taxon>
        <taxon>Methanobacteriati</taxon>
        <taxon>Methanobacteriota</taxon>
        <taxon>Stenosarchaea group</taxon>
        <taxon>Halobacteria</taxon>
        <taxon>Halobacteriales</taxon>
        <taxon>Natrialbaceae</taxon>
        <taxon>Natronorubrum</taxon>
    </lineage>
</organism>
<protein>
    <submittedName>
        <fullName evidence="1">Uncharacterized protein</fullName>
    </submittedName>
</protein>
<proteinExistence type="predicted"/>